<dbReference type="Proteomes" id="UP000698222">
    <property type="component" value="Unassembled WGS sequence"/>
</dbReference>
<dbReference type="SUPFAM" id="SSF53067">
    <property type="entry name" value="Actin-like ATPase domain"/>
    <property type="match status" value="1"/>
</dbReference>
<comment type="caution">
    <text evidence="2">The sequence shown here is derived from an EMBL/GenBank/DDBJ whole genome shotgun (WGS) entry which is preliminary data.</text>
</comment>
<comment type="similarity">
    <text evidence="1">Belongs to the ROK (NagC/XylR) family.</text>
</comment>
<name>A0ABS4YPA1_9MICO</name>
<evidence type="ECO:0000313" key="2">
    <source>
        <dbReference type="EMBL" id="MBP2410579.1"/>
    </source>
</evidence>
<dbReference type="EMBL" id="JAGIOC010000001">
    <property type="protein sequence ID" value="MBP2410579.1"/>
    <property type="molecule type" value="Genomic_DNA"/>
</dbReference>
<dbReference type="Pfam" id="PF00480">
    <property type="entry name" value="ROK"/>
    <property type="match status" value="1"/>
</dbReference>
<reference evidence="2 3" key="1">
    <citation type="submission" date="2021-03" db="EMBL/GenBank/DDBJ databases">
        <title>Sequencing the genomes of 1000 actinobacteria strains.</title>
        <authorList>
            <person name="Klenk H.-P."/>
        </authorList>
    </citation>
    <scope>NUCLEOTIDE SEQUENCE [LARGE SCALE GENOMIC DNA]</scope>
    <source>
        <strain evidence="2 3">DSM 14564</strain>
    </source>
</reference>
<dbReference type="PANTHER" id="PTHR18964">
    <property type="entry name" value="ROK (REPRESSOR, ORF, KINASE) FAMILY"/>
    <property type="match status" value="1"/>
</dbReference>
<keyword evidence="2" id="KW-0808">Transferase</keyword>
<dbReference type="InterPro" id="IPR043129">
    <property type="entry name" value="ATPase_NBD"/>
</dbReference>
<protein>
    <submittedName>
        <fullName evidence="2">Glucokinase</fullName>
        <ecNumber evidence="2">2.7.1.2</ecNumber>
    </submittedName>
</protein>
<proteinExistence type="inferred from homology"/>
<accession>A0ABS4YPA1</accession>
<dbReference type="Gene3D" id="3.30.420.40">
    <property type="match status" value="2"/>
</dbReference>
<evidence type="ECO:0000256" key="1">
    <source>
        <dbReference type="ARBA" id="ARBA00006479"/>
    </source>
</evidence>
<dbReference type="PANTHER" id="PTHR18964:SF169">
    <property type="entry name" value="N-ACETYLMANNOSAMINE KINASE"/>
    <property type="match status" value="1"/>
</dbReference>
<dbReference type="GO" id="GO:0004340">
    <property type="term" value="F:glucokinase activity"/>
    <property type="evidence" value="ECO:0007669"/>
    <property type="project" value="UniProtKB-EC"/>
</dbReference>
<gene>
    <name evidence="2" type="ORF">JOF44_003482</name>
</gene>
<dbReference type="EC" id="2.7.1.2" evidence="2"/>
<dbReference type="InterPro" id="IPR000600">
    <property type="entry name" value="ROK"/>
</dbReference>
<sequence>MSDPVLALDLGGTKIRAALVTGAGGDGGARVSSAPRVERVATVATPATEGAAAILDAALELAEQVRGGAAIRAVGISSAGVIDTARGAVTHATDALTGWAGTAIAPVVLERFAVPVSVLNDVHAHGLGEARFGVGRGRASLLLVAVGTGIGGCQVLDGSPVLGSRGAAGHIGHLAVPEAEGVPCPCGRTGHLEGLASGPGIVRLARRLGADPAPADGHALARAARGGDRTACEAYRIAAVATGRTIGGLLNVLDAEVVALTGGVSEAESLWRDAVSEGIAHDAMDVVADTPVLAARAGNHAALLGAAARAEDALRAS</sequence>
<keyword evidence="3" id="KW-1185">Reference proteome</keyword>
<dbReference type="RefSeq" id="WP_209894500.1">
    <property type="nucleotide sequence ID" value="NZ_BAAAJV010000008.1"/>
</dbReference>
<evidence type="ECO:0000313" key="3">
    <source>
        <dbReference type="Proteomes" id="UP000698222"/>
    </source>
</evidence>
<organism evidence="2 3">
    <name type="scientific">Brachybacterium fresconis</name>
    <dbReference type="NCBI Taxonomy" id="173363"/>
    <lineage>
        <taxon>Bacteria</taxon>
        <taxon>Bacillati</taxon>
        <taxon>Actinomycetota</taxon>
        <taxon>Actinomycetes</taxon>
        <taxon>Micrococcales</taxon>
        <taxon>Dermabacteraceae</taxon>
        <taxon>Brachybacterium</taxon>
    </lineage>
</organism>